<evidence type="ECO:0000259" key="2">
    <source>
        <dbReference type="PROSITE" id="PS51272"/>
    </source>
</evidence>
<dbReference type="AlphaFoldDB" id="W7YTL1"/>
<sequence length="1211" mass="131301">MNNRFKSWISAMLALVIVIAMFPADIAKAATAPAPAPGGQYFQFKKFSTEESAPTMVNEGNIDLEGSFNGVSADSISFQVDSIVGGQVIPGANGADVKPIIQNEKNFRFPGVKISQGLNRITVYGITADGSKASGAAYVNFSNVPAIYDIKLPDGKVLSTESPTVVSTSTLTIMLQAPNAVEVVVNNKKMYNGGSSTFVLSDIPLVPGLNKLNFVATTDAGTRTYSVSRDVICAPDTMGTPFNTKIGSEVVESNSIISSALHGAMSGSILFKTPEDTTVSKPTTFKITVTNKDTNTVVTPVGGIVATISGTEVNGKLTTFKYSTSEAVNITANGNYIIKYDVRYDGKSVYELPFSYRKSDSAYITDVQQLYGVKDNGATVSYSSSSQFTGDNNLFELPIYLQVKTNKVTDASKVTIKSFKNGASVSNFTTVAMSDQSGYRVYKITGMPTGEQVLKIEVTNGGNVEDSKSFLINYISAPFVELSNVYNNQVFSDVGKFTEIKGRLVNFNTSDYSSLNISINGTTKPLGASASDFTFAITPDMMLVSGPNTLSITGVANGVPISTNLTLYLFPDKLPIVDGLKPLPVGKTEDKDLAFKVTGKMQYSTYEKNADIQFIVSNAEQVVLTVDGKQLAISDLDSTSGEWKSKDGNGSPYGNLTAVPIGNNSYRFTLSNSELPKSGVKNYVIGARLGTATISQVLQITRELLPYAILSPKLPNESVIKQNFLDVSILAEGADQVLVGKTPMVKGDKDIFRLQVKSLKKGKNTIKFTVFQGTQKLNGQIDVVYSDEVLQGAQYKTQLTSSGKLSAFKGTISIAFPKGTMLRDATPTPGDTNTRTINLFNNPDILIGIADKQDGRTVKVYNPVGEKDDLGEYKDGKLAEISANAMMATAYMPPKLHYGFSSDLFWIDPGYFKNYVSPNDYDLVEGTHPYKQNNEFFGNHIGKWLEPSQQGTITLSYDPNIVNIASSSISVWKNNNGTWVNMGGKVNTSNKTITATFDGFGYYTVMSLRYSFDDIVAHPTARPDLELMLAKGIMSPKDPNQFGVYDNLTRGEFATMVVKMLNIPLDYDPNNLTFGDVVKYDDYRWDYRYIETAVRKGIIRGTAPRVFSPNGSLSREEAANIIARATNLKLGDTAKDLPALQKAFTDTNTIVSPYSVTSIQAVVKAGLMTGVPNKLLAGQKKQTYRFDPTAFMTRADAASIAKKIMAKMKKL</sequence>
<organism evidence="3 4">
    <name type="scientific">Paenibacillus pini JCM 16418</name>
    <dbReference type="NCBI Taxonomy" id="1236976"/>
    <lineage>
        <taxon>Bacteria</taxon>
        <taxon>Bacillati</taxon>
        <taxon>Bacillota</taxon>
        <taxon>Bacilli</taxon>
        <taxon>Bacillales</taxon>
        <taxon>Paenibacillaceae</taxon>
        <taxon>Paenibacillus</taxon>
    </lineage>
</organism>
<keyword evidence="4" id="KW-1185">Reference proteome</keyword>
<gene>
    <name evidence="3" type="ORF">JCM16418_4738</name>
</gene>
<dbReference type="STRING" id="1236976.JCM16418_4738"/>
<evidence type="ECO:0000313" key="3">
    <source>
        <dbReference type="EMBL" id="GAF10528.1"/>
    </source>
</evidence>
<proteinExistence type="predicted"/>
<reference evidence="3 4" key="1">
    <citation type="journal article" date="2014" name="Genome Announc.">
        <title>Draft Genome Sequence of Paenibacillus pini JCM 16418T, Isolated from the Rhizosphere of Pine Tree.</title>
        <authorList>
            <person name="Yuki M."/>
            <person name="Oshima K."/>
            <person name="Suda W."/>
            <person name="Oshida Y."/>
            <person name="Kitamura K."/>
            <person name="Iida Y."/>
            <person name="Hattori M."/>
            <person name="Ohkuma M."/>
        </authorList>
    </citation>
    <scope>NUCLEOTIDE SEQUENCE [LARGE SCALE GENOMIC DNA]</scope>
    <source>
        <strain evidence="3 4">JCM 16418</strain>
    </source>
</reference>
<feature type="domain" description="SLH" evidence="2">
    <location>
        <begin position="1142"/>
        <end position="1211"/>
    </location>
</feature>
<accession>W7YTL1</accession>
<dbReference type="Pfam" id="PF00395">
    <property type="entry name" value="SLH"/>
    <property type="match status" value="3"/>
</dbReference>
<evidence type="ECO:0000256" key="1">
    <source>
        <dbReference type="SAM" id="SignalP"/>
    </source>
</evidence>
<keyword evidence="1" id="KW-0732">Signal</keyword>
<feature type="domain" description="SLH" evidence="2">
    <location>
        <begin position="1008"/>
        <end position="1071"/>
    </location>
</feature>
<dbReference type="EMBL" id="BAVZ01000026">
    <property type="protein sequence ID" value="GAF10528.1"/>
    <property type="molecule type" value="Genomic_DNA"/>
</dbReference>
<dbReference type="OrthoDB" id="1805600at2"/>
<feature type="signal peptide" evidence="1">
    <location>
        <begin position="1"/>
        <end position="29"/>
    </location>
</feature>
<dbReference type="RefSeq" id="WP_052020652.1">
    <property type="nucleotide sequence ID" value="NZ_BAVZ01000026.1"/>
</dbReference>
<dbReference type="eggNOG" id="COG1984">
    <property type="taxonomic scope" value="Bacteria"/>
</dbReference>
<feature type="chain" id="PRO_5004904710" description="SLH domain-containing protein" evidence="1">
    <location>
        <begin position="30"/>
        <end position="1211"/>
    </location>
</feature>
<dbReference type="InterPro" id="IPR001119">
    <property type="entry name" value="SLH_dom"/>
</dbReference>
<dbReference type="PROSITE" id="PS51272">
    <property type="entry name" value="SLH"/>
    <property type="match status" value="3"/>
</dbReference>
<evidence type="ECO:0000313" key="4">
    <source>
        <dbReference type="Proteomes" id="UP000019364"/>
    </source>
</evidence>
<protein>
    <recommendedName>
        <fullName evidence="2">SLH domain-containing protein</fullName>
    </recommendedName>
</protein>
<name>W7YTL1_9BACL</name>
<dbReference type="Proteomes" id="UP000019364">
    <property type="component" value="Unassembled WGS sequence"/>
</dbReference>
<comment type="caution">
    <text evidence="3">The sequence shown here is derived from an EMBL/GenBank/DDBJ whole genome shotgun (WGS) entry which is preliminary data.</text>
</comment>
<feature type="domain" description="SLH" evidence="2">
    <location>
        <begin position="1073"/>
        <end position="1136"/>
    </location>
</feature>